<feature type="region of interest" description="Disordered" evidence="8">
    <location>
        <begin position="10"/>
        <end position="40"/>
    </location>
</feature>
<evidence type="ECO:0000256" key="8">
    <source>
        <dbReference type="SAM" id="MobiDB-lite"/>
    </source>
</evidence>
<dbReference type="eggNOG" id="KOG2444">
    <property type="taxonomic scope" value="Eukaryota"/>
</dbReference>
<keyword evidence="10" id="KW-1185">Reference proteome</keyword>
<comment type="similarity">
    <text evidence="2">Belongs to the WD repeat WDR55 family.</text>
</comment>
<dbReference type="GO" id="GO:0006364">
    <property type="term" value="P:rRNA processing"/>
    <property type="evidence" value="ECO:0007669"/>
    <property type="project" value="TreeGrafter"/>
</dbReference>
<evidence type="ECO:0000313" key="10">
    <source>
        <dbReference type="Proteomes" id="UP000001640"/>
    </source>
</evidence>
<reference key="2">
    <citation type="submission" date="2011-08" db="EMBL/GenBank/DDBJ databases">
        <title>Genome sequence of Naumovozyma castellii.</title>
        <authorList>
            <person name="Gordon J.L."/>
            <person name="Armisen D."/>
            <person name="Proux-Wera E."/>
            <person name="OhEigeartaigh S.S."/>
            <person name="Byrne K.P."/>
            <person name="Wolfe K.H."/>
        </authorList>
    </citation>
    <scope>NUCLEOTIDE SEQUENCE</scope>
    <source>
        <strain>Type strain:CBS 4309</strain>
    </source>
</reference>
<dbReference type="GO" id="GO:0005730">
    <property type="term" value="C:nucleolus"/>
    <property type="evidence" value="ECO:0007669"/>
    <property type="project" value="UniProtKB-SubCell"/>
</dbReference>
<dbReference type="FunCoup" id="G0V9B7">
    <property type="interactions" value="133"/>
</dbReference>
<dbReference type="STRING" id="1064592.G0V9B7"/>
<evidence type="ECO:0000256" key="5">
    <source>
        <dbReference type="ARBA" id="ARBA00023242"/>
    </source>
</evidence>
<feature type="compositionally biased region" description="Basic and acidic residues" evidence="8">
    <location>
        <begin position="475"/>
        <end position="488"/>
    </location>
</feature>
<sequence>MTFTNIYSRQKRQYRRTSKNSTTMARKNKSKRKNASSGEEELLSKQLPIVEFKYGEPLFQFACHPEKHILLSGLANGYIYCHSYDPTALQETLDRNKVESHRKRKQKDVEDKESEKFWTVVDVLKEEEEDTAAVKLLWKTKRHKGSVRSICMDADGQFVYSIGTDNVLKKAVTETGKVVKKLTLKDHKAKITKMVKATAHPFLLLGDEDGNVMMLNSETLELKNTIKKIHNGDAINDIFHFDKRSIYKFISLGQTTLAYWDARESNASDFQIAPDDDETKRKVLLSDDQEDEILCGTFVDSQVGDTIVCGMGEGILTVWKPEKNDLEDQLSRIKISKGESVDCIVPTLQDDNCVWCGCSNGNIYKVDAKRGKIVEIRNHSKYDEVTFLDLDCDYRVISGGMDKLKIWEFVAADEEEDDGFDDSEDESGSNNSDSDSESEDFSGFSDKDDEEKEGTDDNETSESDEDVEEELTGLSREELIAELDKDLVESSAEDEPLPKKRKVSAKPAPKKNDKSKKKMAKKSQNFSHSITKFEGL</sequence>
<dbReference type="OMA" id="DDNCIWC"/>
<dbReference type="Gene3D" id="2.130.10.10">
    <property type="entry name" value="YVTN repeat-like/Quinoprotein amine dehydrogenase"/>
    <property type="match status" value="2"/>
</dbReference>
<dbReference type="InterPro" id="IPR001680">
    <property type="entry name" value="WD40_rpt"/>
</dbReference>
<proteinExistence type="inferred from homology"/>
<evidence type="ECO:0000313" key="9">
    <source>
        <dbReference type="EMBL" id="CCC68068.1"/>
    </source>
</evidence>
<name>G0V9B7_NAUCA</name>
<keyword evidence="3" id="KW-0853">WD repeat</keyword>
<evidence type="ECO:0000256" key="1">
    <source>
        <dbReference type="ARBA" id="ARBA00004604"/>
    </source>
</evidence>
<feature type="compositionally biased region" description="Acidic residues" evidence="8">
    <location>
        <begin position="447"/>
        <end position="471"/>
    </location>
</feature>
<dbReference type="InterPro" id="IPR036322">
    <property type="entry name" value="WD40_repeat_dom_sf"/>
</dbReference>
<accession>G0V9B7</accession>
<evidence type="ECO:0000256" key="4">
    <source>
        <dbReference type="ARBA" id="ARBA00022737"/>
    </source>
</evidence>
<dbReference type="GeneID" id="96901543"/>
<evidence type="ECO:0000256" key="2">
    <source>
        <dbReference type="ARBA" id="ARBA00007625"/>
    </source>
</evidence>
<dbReference type="SMART" id="SM00320">
    <property type="entry name" value="WD40"/>
    <property type="match status" value="5"/>
</dbReference>
<comment type="subcellular location">
    <subcellularLocation>
        <location evidence="1">Nucleus</location>
        <location evidence="1">Nucleolus</location>
    </subcellularLocation>
</comment>
<dbReference type="InterPro" id="IPR015943">
    <property type="entry name" value="WD40/YVTN_repeat-like_dom_sf"/>
</dbReference>
<dbReference type="GO" id="GO:0045943">
    <property type="term" value="P:positive regulation of transcription by RNA polymerase I"/>
    <property type="evidence" value="ECO:0007669"/>
    <property type="project" value="TreeGrafter"/>
</dbReference>
<evidence type="ECO:0000256" key="6">
    <source>
        <dbReference type="ARBA" id="ARBA00039238"/>
    </source>
</evidence>
<dbReference type="KEGG" id="ncs:NCAS_0A15100"/>
<keyword evidence="4" id="KW-0677">Repeat</keyword>
<reference evidence="9 10" key="1">
    <citation type="journal article" date="2011" name="Proc. Natl. Acad. Sci. U.S.A.">
        <title>Evolutionary erosion of yeast sex chromosomes by mating-type switching accidents.</title>
        <authorList>
            <person name="Gordon J.L."/>
            <person name="Armisen D."/>
            <person name="Proux-Wera E."/>
            <person name="Oheigeartaigh S.S."/>
            <person name="Byrne K.P."/>
            <person name="Wolfe K.H."/>
        </authorList>
    </citation>
    <scope>NUCLEOTIDE SEQUENCE [LARGE SCALE GENOMIC DNA]</scope>
    <source>
        <strain evidence="10">ATCC 76901 / BCRC 22586 / CBS 4309 / NBRC 1992 / NRRL Y-12630</strain>
    </source>
</reference>
<gene>
    <name evidence="9" type="primary">NCAS0A15100</name>
    <name evidence="9" type="ordered locus">NCAS_0A15100</name>
</gene>
<dbReference type="HOGENOM" id="CLU_035623_0_0_1"/>
<feature type="region of interest" description="Disordered" evidence="8">
    <location>
        <begin position="415"/>
        <end position="536"/>
    </location>
</feature>
<dbReference type="RefSeq" id="XP_003674446.1">
    <property type="nucleotide sequence ID" value="XM_003674398.1"/>
</dbReference>
<keyword evidence="5" id="KW-0539">Nucleus</keyword>
<protein>
    <recommendedName>
        <fullName evidence="6">WD repeat-containing protein JIP5</fullName>
    </recommendedName>
    <alternativeName>
        <fullName evidence="7">WD repeat-containing protein jip5</fullName>
    </alternativeName>
</protein>
<dbReference type="SUPFAM" id="SSF50978">
    <property type="entry name" value="WD40 repeat-like"/>
    <property type="match status" value="1"/>
</dbReference>
<evidence type="ECO:0000256" key="3">
    <source>
        <dbReference type="ARBA" id="ARBA00022574"/>
    </source>
</evidence>
<dbReference type="OrthoDB" id="2288928at2759"/>
<dbReference type="InParanoid" id="G0V9B7"/>
<dbReference type="Pfam" id="PF00400">
    <property type="entry name" value="WD40"/>
    <property type="match status" value="1"/>
</dbReference>
<dbReference type="PANTHER" id="PTHR19924">
    <property type="entry name" value="UTP15 U3 SMALL NUCLEOLAR RNA-ASSOCIATED PROTEIN 15 FAMILY MEMBER"/>
    <property type="match status" value="1"/>
</dbReference>
<feature type="compositionally biased region" description="Acidic residues" evidence="8">
    <location>
        <begin position="415"/>
        <end position="427"/>
    </location>
</feature>
<dbReference type="Proteomes" id="UP000001640">
    <property type="component" value="Chromosome 1"/>
</dbReference>
<dbReference type="GO" id="GO:0042273">
    <property type="term" value="P:ribosomal large subunit biogenesis"/>
    <property type="evidence" value="ECO:0007669"/>
    <property type="project" value="EnsemblFungi"/>
</dbReference>
<organism evidence="9 10">
    <name type="scientific">Naumovozyma castellii</name>
    <name type="common">Yeast</name>
    <name type="synonym">Saccharomyces castellii</name>
    <dbReference type="NCBI Taxonomy" id="27288"/>
    <lineage>
        <taxon>Eukaryota</taxon>
        <taxon>Fungi</taxon>
        <taxon>Dikarya</taxon>
        <taxon>Ascomycota</taxon>
        <taxon>Saccharomycotina</taxon>
        <taxon>Saccharomycetes</taxon>
        <taxon>Saccharomycetales</taxon>
        <taxon>Saccharomycetaceae</taxon>
        <taxon>Naumovozyma</taxon>
    </lineage>
</organism>
<dbReference type="AlphaFoldDB" id="G0V9B7"/>
<dbReference type="EMBL" id="HE576752">
    <property type="protein sequence ID" value="CCC68068.1"/>
    <property type="molecule type" value="Genomic_DNA"/>
</dbReference>
<evidence type="ECO:0000256" key="7">
    <source>
        <dbReference type="ARBA" id="ARBA00039514"/>
    </source>
</evidence>
<dbReference type="PANTHER" id="PTHR19924:SF31">
    <property type="entry name" value="WD REPEAT-CONTAINING PROTEIN JIP5"/>
    <property type="match status" value="1"/>
</dbReference>